<keyword evidence="4" id="KW-0804">Transcription</keyword>
<keyword evidence="2" id="KW-0805">Transcription regulation</keyword>
<evidence type="ECO:0000313" key="8">
    <source>
        <dbReference type="EMBL" id="NDY41422.1"/>
    </source>
</evidence>
<sequence>MESKQPTVLLVDDHPLFREGLKALIRRSGRFEVAGEAGTGREALDLAAALRPDLVTLDLALPDANGHELIGGLRRAAPSARILVVSMHGRFEYIAAAFRAGAHGYIVKEATGERLIQALDALLAGEHFLDGAVSREVLGRLLEAPDRASRVRDDRYGLLSRREQEVMRLIVEGVPSREIAARLHIKPKTVENHRSNLMGKLGVHSQMELVRYAARIGLVDLDLWKEPGAG</sequence>
<dbReference type="InterPro" id="IPR000792">
    <property type="entry name" value="Tscrpt_reg_LuxR_C"/>
</dbReference>
<evidence type="ECO:0000259" key="6">
    <source>
        <dbReference type="PROSITE" id="PS50043"/>
    </source>
</evidence>
<evidence type="ECO:0000313" key="9">
    <source>
        <dbReference type="Proteomes" id="UP000469346"/>
    </source>
</evidence>
<dbReference type="Proteomes" id="UP000469346">
    <property type="component" value="Unassembled WGS sequence"/>
</dbReference>
<dbReference type="Pfam" id="PF00072">
    <property type="entry name" value="Response_reg"/>
    <property type="match status" value="1"/>
</dbReference>
<dbReference type="GO" id="GO:0006355">
    <property type="term" value="P:regulation of DNA-templated transcription"/>
    <property type="evidence" value="ECO:0007669"/>
    <property type="project" value="InterPro"/>
</dbReference>
<dbReference type="InterPro" id="IPR001789">
    <property type="entry name" value="Sig_transdc_resp-reg_receiver"/>
</dbReference>
<protein>
    <submittedName>
        <fullName evidence="8">Response regulator transcription factor</fullName>
    </submittedName>
</protein>
<comment type="caution">
    <text evidence="8">The sequence shown here is derived from an EMBL/GenBank/DDBJ whole genome shotgun (WGS) entry which is preliminary data.</text>
</comment>
<feature type="domain" description="Response regulatory" evidence="7">
    <location>
        <begin position="7"/>
        <end position="123"/>
    </location>
</feature>
<evidence type="ECO:0000256" key="2">
    <source>
        <dbReference type="ARBA" id="ARBA00023015"/>
    </source>
</evidence>
<organism evidence="8 9">
    <name type="scientific">Dissulfurirhabdus thermomarina</name>
    <dbReference type="NCBI Taxonomy" id="1765737"/>
    <lineage>
        <taxon>Bacteria</taxon>
        <taxon>Deltaproteobacteria</taxon>
        <taxon>Dissulfurirhabdaceae</taxon>
        <taxon>Dissulfurirhabdus</taxon>
    </lineage>
</organism>
<dbReference type="EMBL" id="JAAGRR010000004">
    <property type="protein sequence ID" value="NDY41422.1"/>
    <property type="molecule type" value="Genomic_DNA"/>
</dbReference>
<gene>
    <name evidence="8" type="ORF">G3N55_00960</name>
</gene>
<dbReference type="Pfam" id="PF00196">
    <property type="entry name" value="GerE"/>
    <property type="match status" value="1"/>
</dbReference>
<keyword evidence="9" id="KW-1185">Reference proteome</keyword>
<feature type="domain" description="HTH luxR-type" evidence="6">
    <location>
        <begin position="152"/>
        <end position="217"/>
    </location>
</feature>
<evidence type="ECO:0000256" key="4">
    <source>
        <dbReference type="ARBA" id="ARBA00023163"/>
    </source>
</evidence>
<dbReference type="RefSeq" id="WP_163297583.1">
    <property type="nucleotide sequence ID" value="NZ_JAAGRR010000004.1"/>
</dbReference>
<evidence type="ECO:0000259" key="7">
    <source>
        <dbReference type="PROSITE" id="PS50110"/>
    </source>
</evidence>
<dbReference type="SUPFAM" id="SSF52172">
    <property type="entry name" value="CheY-like"/>
    <property type="match status" value="1"/>
</dbReference>
<dbReference type="InterPro" id="IPR039420">
    <property type="entry name" value="WalR-like"/>
</dbReference>
<dbReference type="PANTHER" id="PTHR43214:SF41">
    <property type="entry name" value="NITRATE_NITRITE RESPONSE REGULATOR PROTEIN NARP"/>
    <property type="match status" value="1"/>
</dbReference>
<dbReference type="Gene3D" id="3.40.50.2300">
    <property type="match status" value="1"/>
</dbReference>
<dbReference type="GO" id="GO:0003677">
    <property type="term" value="F:DNA binding"/>
    <property type="evidence" value="ECO:0007669"/>
    <property type="project" value="UniProtKB-KW"/>
</dbReference>
<dbReference type="InterPro" id="IPR011006">
    <property type="entry name" value="CheY-like_superfamily"/>
</dbReference>
<dbReference type="InterPro" id="IPR058245">
    <property type="entry name" value="NreC/VraR/RcsB-like_REC"/>
</dbReference>
<keyword evidence="3" id="KW-0238">DNA-binding</keyword>
<evidence type="ECO:0000256" key="1">
    <source>
        <dbReference type="ARBA" id="ARBA00022553"/>
    </source>
</evidence>
<dbReference type="PRINTS" id="PR00038">
    <property type="entry name" value="HTHLUXR"/>
</dbReference>
<dbReference type="GO" id="GO:0000160">
    <property type="term" value="P:phosphorelay signal transduction system"/>
    <property type="evidence" value="ECO:0007669"/>
    <property type="project" value="InterPro"/>
</dbReference>
<dbReference type="PROSITE" id="PS50110">
    <property type="entry name" value="RESPONSE_REGULATORY"/>
    <property type="match status" value="1"/>
</dbReference>
<dbReference type="CDD" id="cd06170">
    <property type="entry name" value="LuxR_C_like"/>
    <property type="match status" value="1"/>
</dbReference>
<evidence type="ECO:0000256" key="5">
    <source>
        <dbReference type="PROSITE-ProRule" id="PRU00169"/>
    </source>
</evidence>
<reference evidence="8 9" key="1">
    <citation type="submission" date="2020-02" db="EMBL/GenBank/DDBJ databases">
        <title>Comparative genomics of sulfur disproportionating microorganisms.</title>
        <authorList>
            <person name="Ward L.M."/>
            <person name="Bertran E."/>
            <person name="Johnston D.T."/>
        </authorList>
    </citation>
    <scope>NUCLEOTIDE SEQUENCE [LARGE SCALE GENOMIC DNA]</scope>
    <source>
        <strain evidence="8 9">DSM 100025</strain>
    </source>
</reference>
<name>A0A6N9TJI9_DISTH</name>
<dbReference type="SMART" id="SM00448">
    <property type="entry name" value="REC"/>
    <property type="match status" value="1"/>
</dbReference>
<dbReference type="SUPFAM" id="SSF46894">
    <property type="entry name" value="C-terminal effector domain of the bipartite response regulators"/>
    <property type="match status" value="1"/>
</dbReference>
<accession>A0A6N9TJI9</accession>
<dbReference type="PROSITE" id="PS50043">
    <property type="entry name" value="HTH_LUXR_2"/>
    <property type="match status" value="1"/>
</dbReference>
<keyword evidence="1 5" id="KW-0597">Phosphoprotein</keyword>
<feature type="modified residue" description="4-aspartylphosphate" evidence="5">
    <location>
        <position position="58"/>
    </location>
</feature>
<dbReference type="PANTHER" id="PTHR43214">
    <property type="entry name" value="TWO-COMPONENT RESPONSE REGULATOR"/>
    <property type="match status" value="1"/>
</dbReference>
<proteinExistence type="predicted"/>
<dbReference type="PROSITE" id="PS00622">
    <property type="entry name" value="HTH_LUXR_1"/>
    <property type="match status" value="1"/>
</dbReference>
<dbReference type="AlphaFoldDB" id="A0A6N9TJI9"/>
<dbReference type="CDD" id="cd17535">
    <property type="entry name" value="REC_NarL-like"/>
    <property type="match status" value="1"/>
</dbReference>
<dbReference type="SMART" id="SM00421">
    <property type="entry name" value="HTH_LUXR"/>
    <property type="match status" value="1"/>
</dbReference>
<dbReference type="InterPro" id="IPR016032">
    <property type="entry name" value="Sig_transdc_resp-reg_C-effctor"/>
</dbReference>
<evidence type="ECO:0000256" key="3">
    <source>
        <dbReference type="ARBA" id="ARBA00023125"/>
    </source>
</evidence>